<dbReference type="PROSITE" id="PS50828">
    <property type="entry name" value="SMR"/>
    <property type="match status" value="1"/>
</dbReference>
<dbReference type="SUPFAM" id="SSF160443">
    <property type="entry name" value="SMR domain-like"/>
    <property type="match status" value="1"/>
</dbReference>
<dbReference type="InterPro" id="IPR011990">
    <property type="entry name" value="TPR-like_helical_dom_sf"/>
</dbReference>
<dbReference type="InterPro" id="IPR002625">
    <property type="entry name" value="Smr_dom"/>
</dbReference>
<dbReference type="AlphaFoldDB" id="A0A5K1GHA8"/>
<dbReference type="PANTHER" id="PTHR47447">
    <property type="entry name" value="OS03G0856100 PROTEIN"/>
    <property type="match status" value="1"/>
</dbReference>
<evidence type="ECO:0000256" key="1">
    <source>
        <dbReference type="ARBA" id="ARBA00007626"/>
    </source>
</evidence>
<feature type="domain" description="Smr" evidence="4">
    <location>
        <begin position="265"/>
        <end position="355"/>
    </location>
</feature>
<dbReference type="InterPro" id="IPR002885">
    <property type="entry name" value="PPR_rpt"/>
</dbReference>
<dbReference type="SMART" id="SM00463">
    <property type="entry name" value="SMR"/>
    <property type="match status" value="1"/>
</dbReference>
<dbReference type="Gene3D" id="3.30.1370.110">
    <property type="match status" value="1"/>
</dbReference>
<dbReference type="Pfam" id="PF01535">
    <property type="entry name" value="PPR"/>
    <property type="match status" value="2"/>
</dbReference>
<dbReference type="PROSITE" id="PS51375">
    <property type="entry name" value="PPR"/>
    <property type="match status" value="1"/>
</dbReference>
<keyword evidence="2" id="KW-0677">Repeat</keyword>
<evidence type="ECO:0000256" key="3">
    <source>
        <dbReference type="PROSITE-ProRule" id="PRU00708"/>
    </source>
</evidence>
<dbReference type="NCBIfam" id="TIGR00756">
    <property type="entry name" value="PPR"/>
    <property type="match status" value="1"/>
</dbReference>
<comment type="similarity">
    <text evidence="1">Belongs to the PPR family. P subfamily.</text>
</comment>
<evidence type="ECO:0000259" key="4">
    <source>
        <dbReference type="PROSITE" id="PS50828"/>
    </source>
</evidence>
<dbReference type="EMBL" id="LR721787">
    <property type="protein sequence ID" value="VVW75283.1"/>
    <property type="molecule type" value="Genomic_DNA"/>
</dbReference>
<protein>
    <recommendedName>
        <fullName evidence="4">Smr domain-containing protein</fullName>
    </recommendedName>
</protein>
<feature type="repeat" description="PPR" evidence="3">
    <location>
        <begin position="88"/>
        <end position="122"/>
    </location>
</feature>
<proteinExistence type="inferred from homology"/>
<evidence type="ECO:0000256" key="2">
    <source>
        <dbReference type="ARBA" id="ARBA00022737"/>
    </source>
</evidence>
<dbReference type="PANTHER" id="PTHR47447:SF15">
    <property type="entry name" value="OS02G0120000 PROTEIN"/>
    <property type="match status" value="1"/>
</dbReference>
<name>A0A5K1GHA8_9MAGN</name>
<accession>A0A5K1GHA8</accession>
<gene>
    <name evidence="5" type="ORF">NYM_LOCUS27584</name>
</gene>
<dbReference type="InterPro" id="IPR036063">
    <property type="entry name" value="Smr_dom_sf"/>
</dbReference>
<dbReference type="Gene3D" id="1.25.40.10">
    <property type="entry name" value="Tetratricopeptide repeat domain"/>
    <property type="match status" value="2"/>
</dbReference>
<organism evidence="5">
    <name type="scientific">Nymphaea colorata</name>
    <name type="common">pocket water lily</name>
    <dbReference type="NCBI Taxonomy" id="210225"/>
    <lineage>
        <taxon>Eukaryota</taxon>
        <taxon>Viridiplantae</taxon>
        <taxon>Streptophyta</taxon>
        <taxon>Embryophyta</taxon>
        <taxon>Tracheophyta</taxon>
        <taxon>Spermatophyta</taxon>
        <taxon>Magnoliopsida</taxon>
        <taxon>Nymphaeales</taxon>
        <taxon>Nymphaeaceae</taxon>
        <taxon>Nymphaea</taxon>
    </lineage>
</organism>
<evidence type="ECO:0000313" key="5">
    <source>
        <dbReference type="EMBL" id="VVW75283.1"/>
    </source>
</evidence>
<reference evidence="5" key="1">
    <citation type="submission" date="2019-09" db="EMBL/GenBank/DDBJ databases">
        <authorList>
            <person name="Zhang L."/>
        </authorList>
    </citation>
    <scope>NUCLEOTIDE SEQUENCE</scope>
</reference>
<sequence>MYVRLLETPWYRWNPKTVARLAALLEKHGLSTESRSLISDGAVRLKGMKGSSGSAEFYCDLVEFYSKNGLQQQVFDLISEMASQSSSMSRCYSVIVNALARLDLPDQAEEKLEEMEASGFGPSAFDFRSVVLAYGRAGRFSEMQCVVDRMQKKLGFSALDTVCSNMILTSLGDHGKHATMIEWIKKMRHLGIGFSIRTYNSVSNSCPRLSSILKAEPIPLSVNGLFRRLRSSEDCEDEMLLIGEIVSAIGLLPETVGWSSSEWRLDLHGFHICAAYLNLLQWLEEMRLRIDDGGARPPYEVSIVCGSGKHSTVRGESPVRSLVSGMMFRTRSPLKIDRLNGGRFIAKGKAVKEWFSAATMINDAGD</sequence>